<sequence length="169" mass="18448">MQATRDDLYARLDALGIGHRTVDHPPVFTVEEGEHLKRDLAGGHSKNLFVKDKKGTLFLIVALGETRIDLKALGPAIGAQGRLSFGRPELMEAVLGVTPGSVTPFALINDRDRRISRVILGQEMMVFNPVWFHPLENNASTAVSPEGLLRFIADCGHEAETVSLEKPLG</sequence>
<dbReference type="EMBL" id="BMGH01000001">
    <property type="protein sequence ID" value="GGD14982.1"/>
    <property type="molecule type" value="Genomic_DNA"/>
</dbReference>
<dbReference type="RefSeq" id="WP_188158121.1">
    <property type="nucleotide sequence ID" value="NZ_BMGH01000001.1"/>
</dbReference>
<protein>
    <submittedName>
        <fullName evidence="3">DNA-binding protein</fullName>
    </submittedName>
</protein>
<dbReference type="AlphaFoldDB" id="A0A8J2Y461"/>
<dbReference type="PANTHER" id="PTHR31423:SF3">
    <property type="entry name" value="PROLYL-TRNA SYNTHETASE ASSOCIATED DOMAIN-CONTAINING PROTEIN 1-RELATED"/>
    <property type="match status" value="1"/>
</dbReference>
<dbReference type="CDD" id="cd04335">
    <property type="entry name" value="PrdX_deacylase"/>
    <property type="match status" value="1"/>
</dbReference>
<dbReference type="SUPFAM" id="SSF55826">
    <property type="entry name" value="YbaK/ProRS associated domain"/>
    <property type="match status" value="1"/>
</dbReference>
<dbReference type="GO" id="GO:0002161">
    <property type="term" value="F:aminoacyl-tRNA deacylase activity"/>
    <property type="evidence" value="ECO:0007669"/>
    <property type="project" value="InterPro"/>
</dbReference>
<evidence type="ECO:0000256" key="1">
    <source>
        <dbReference type="ARBA" id="ARBA00010201"/>
    </source>
</evidence>
<evidence type="ECO:0000313" key="3">
    <source>
        <dbReference type="EMBL" id="GGD14982.1"/>
    </source>
</evidence>
<comment type="similarity">
    <text evidence="1">Belongs to the PRORSD1 family.</text>
</comment>
<dbReference type="InterPro" id="IPR036754">
    <property type="entry name" value="YbaK/aa-tRNA-synt-asso_dom_sf"/>
</dbReference>
<proteinExistence type="inferred from homology"/>
<dbReference type="FunFam" id="3.90.960.10:FF:000005">
    <property type="entry name" value="Putative prolyl-tRNA synthetase"/>
    <property type="match status" value="1"/>
</dbReference>
<organism evidence="3 4">
    <name type="scientific">Aquisalinus flavus</name>
    <dbReference type="NCBI Taxonomy" id="1526572"/>
    <lineage>
        <taxon>Bacteria</taxon>
        <taxon>Pseudomonadati</taxon>
        <taxon>Pseudomonadota</taxon>
        <taxon>Alphaproteobacteria</taxon>
        <taxon>Parvularculales</taxon>
        <taxon>Parvularculaceae</taxon>
        <taxon>Aquisalinus</taxon>
    </lineage>
</organism>
<gene>
    <name evidence="3" type="ORF">GCM10011342_24710</name>
</gene>
<dbReference type="Proteomes" id="UP000613582">
    <property type="component" value="Unassembled WGS sequence"/>
</dbReference>
<reference evidence="3" key="1">
    <citation type="journal article" date="2014" name="Int. J. Syst. Evol. Microbiol.">
        <title>Complete genome sequence of Corynebacterium casei LMG S-19264T (=DSM 44701T), isolated from a smear-ripened cheese.</title>
        <authorList>
            <consortium name="US DOE Joint Genome Institute (JGI-PGF)"/>
            <person name="Walter F."/>
            <person name="Albersmeier A."/>
            <person name="Kalinowski J."/>
            <person name="Ruckert C."/>
        </authorList>
    </citation>
    <scope>NUCLEOTIDE SEQUENCE</scope>
    <source>
        <strain evidence="3">CGMCC 1.12921</strain>
    </source>
</reference>
<keyword evidence="4" id="KW-1185">Reference proteome</keyword>
<keyword evidence="3" id="KW-0238">DNA-binding</keyword>
<feature type="domain" description="YbaK/aminoacyl-tRNA synthetase-associated" evidence="2">
    <location>
        <begin position="24"/>
        <end position="151"/>
    </location>
</feature>
<dbReference type="GO" id="GO:0003677">
    <property type="term" value="F:DNA binding"/>
    <property type="evidence" value="ECO:0007669"/>
    <property type="project" value="UniProtKB-KW"/>
</dbReference>
<comment type="caution">
    <text evidence="3">The sequence shown here is derived from an EMBL/GenBank/DDBJ whole genome shotgun (WGS) entry which is preliminary data.</text>
</comment>
<accession>A0A8J2Y461</accession>
<reference evidence="3" key="2">
    <citation type="submission" date="2020-09" db="EMBL/GenBank/DDBJ databases">
        <authorList>
            <person name="Sun Q."/>
            <person name="Zhou Y."/>
        </authorList>
    </citation>
    <scope>NUCLEOTIDE SEQUENCE</scope>
    <source>
        <strain evidence="3">CGMCC 1.12921</strain>
    </source>
</reference>
<evidence type="ECO:0000259" key="2">
    <source>
        <dbReference type="Pfam" id="PF04073"/>
    </source>
</evidence>
<evidence type="ECO:0000313" key="4">
    <source>
        <dbReference type="Proteomes" id="UP000613582"/>
    </source>
</evidence>
<dbReference type="InterPro" id="IPR040285">
    <property type="entry name" value="ProX/PRXD1"/>
</dbReference>
<dbReference type="Pfam" id="PF04073">
    <property type="entry name" value="tRNA_edit"/>
    <property type="match status" value="1"/>
</dbReference>
<dbReference type="PANTHER" id="PTHR31423">
    <property type="entry name" value="YBAK DOMAIN-CONTAINING PROTEIN"/>
    <property type="match status" value="1"/>
</dbReference>
<name>A0A8J2Y461_9PROT</name>
<dbReference type="InterPro" id="IPR007214">
    <property type="entry name" value="YbaK/aa-tRNA-synth-assoc-dom"/>
</dbReference>
<dbReference type="Gene3D" id="3.90.960.10">
    <property type="entry name" value="YbaK/aminoacyl-tRNA synthetase-associated domain"/>
    <property type="match status" value="1"/>
</dbReference>